<name>A0A162MBK9_9FIRM</name>
<dbReference type="GO" id="GO:0035598">
    <property type="term" value="F:tRNA (N(6)-L-threonylcarbamoyladenosine(37)-C(2))-methylthiotransferase activity"/>
    <property type="evidence" value="ECO:0007669"/>
    <property type="project" value="UniProtKB-EC"/>
</dbReference>
<feature type="domain" description="Radical SAM core" evidence="17">
    <location>
        <begin position="139"/>
        <end position="371"/>
    </location>
</feature>
<dbReference type="SUPFAM" id="SSF102114">
    <property type="entry name" value="Radical SAM enzymes"/>
    <property type="match status" value="1"/>
</dbReference>
<evidence type="ECO:0000256" key="3">
    <source>
        <dbReference type="ARBA" id="ARBA00013273"/>
    </source>
</evidence>
<evidence type="ECO:0000256" key="12">
    <source>
        <dbReference type="ARBA" id="ARBA00031213"/>
    </source>
</evidence>
<dbReference type="Proteomes" id="UP000075737">
    <property type="component" value="Unassembled WGS sequence"/>
</dbReference>
<evidence type="ECO:0000256" key="6">
    <source>
        <dbReference type="ARBA" id="ARBA00022679"/>
    </source>
</evidence>
<dbReference type="SFLD" id="SFLDG01061">
    <property type="entry name" value="methylthiotransferase"/>
    <property type="match status" value="1"/>
</dbReference>
<dbReference type="InterPro" id="IPR013848">
    <property type="entry name" value="Methylthiotransferase_N"/>
</dbReference>
<evidence type="ECO:0000259" key="17">
    <source>
        <dbReference type="PROSITE" id="PS51918"/>
    </source>
</evidence>
<accession>A0A162MBK9</accession>
<evidence type="ECO:0000256" key="2">
    <source>
        <dbReference type="ARBA" id="ARBA00002399"/>
    </source>
</evidence>
<sequence>MPKVAFYTLGCKVNQAETEAMMELFREKNYNIVDFDEIADIYVINTCAVTNESERKSRQIIRRAIRNNPLAVIAVVGCYSQLAAEEIMKIQGVDVVIGTRDRNKIVELVEKALFDNERVVRVSNIMEVRSFEEIAFRGFRQKTRAFLKIQEGCNLFCSYCIIPYARGPIRSRKMESIIKEAQELAKDGFKEVVLTGIHLGLYGEDFKKDPNLLDVVKEISKIPVIERIRLSSIEIFEIDRDFIQEVSKLKNFCRHFHIPLQSGSNEILKKMNRRYTTEEFLNKIEMIQAYMPDVAITTDVITGFPGEKDENFKETLEFIKKVGFSKLHVFKFSAKKGTPAYEMKEQIPERIKEERSKILIELSHQLEKDFREKFKGKILRVLFEEETQESLYEGFTDNYIRVAAFSGENLHNKIYSVLLKENGDEYILGEVISR</sequence>
<dbReference type="PROSITE" id="PS51449">
    <property type="entry name" value="MTTASE_N"/>
    <property type="match status" value="1"/>
</dbReference>
<dbReference type="EC" id="2.8.4.5" evidence="3"/>
<evidence type="ECO:0000256" key="14">
    <source>
        <dbReference type="ARBA" id="ARBA00061574"/>
    </source>
</evidence>
<dbReference type="PANTHER" id="PTHR11918:SF45">
    <property type="entry name" value="THREONYLCARBAMOYLADENOSINE TRNA METHYLTHIOTRANSFERASE"/>
    <property type="match status" value="1"/>
</dbReference>
<dbReference type="PROSITE" id="PS51918">
    <property type="entry name" value="RADICAL_SAM"/>
    <property type="match status" value="1"/>
</dbReference>
<dbReference type="SFLD" id="SFLDS00029">
    <property type="entry name" value="Radical_SAM"/>
    <property type="match status" value="1"/>
</dbReference>
<dbReference type="FunFam" id="3.40.50.12160:FF:000004">
    <property type="entry name" value="Threonylcarbamoyladenosine tRNA methylthiotransferase MtaB"/>
    <property type="match status" value="1"/>
</dbReference>
<dbReference type="InterPro" id="IPR006467">
    <property type="entry name" value="MiaB-like_bact"/>
</dbReference>
<keyword evidence="7" id="KW-0949">S-adenosyl-L-methionine</keyword>
<dbReference type="GO" id="GO:0051539">
    <property type="term" value="F:4 iron, 4 sulfur cluster binding"/>
    <property type="evidence" value="ECO:0007669"/>
    <property type="project" value="UniProtKB-KW"/>
</dbReference>
<dbReference type="InterPro" id="IPR006638">
    <property type="entry name" value="Elp3/MiaA/NifB-like_rSAM"/>
</dbReference>
<dbReference type="CDD" id="cd01335">
    <property type="entry name" value="Radical_SAM"/>
    <property type="match status" value="1"/>
</dbReference>
<keyword evidence="9" id="KW-0479">Metal-binding</keyword>
<dbReference type="SFLD" id="SFLDF00295">
    <property type="entry name" value="threonylcarbamoyladenosine_tRN"/>
    <property type="match status" value="1"/>
</dbReference>
<dbReference type="AlphaFoldDB" id="A0A162MBK9"/>
<dbReference type="InterPro" id="IPR023404">
    <property type="entry name" value="rSAM_horseshoe"/>
</dbReference>
<dbReference type="InterPro" id="IPR007197">
    <property type="entry name" value="rSAM"/>
</dbReference>
<comment type="cofactor">
    <cofactor evidence="1">
        <name>[4Fe-4S] cluster</name>
        <dbReference type="ChEBI" id="CHEBI:49883"/>
    </cofactor>
</comment>
<gene>
    <name evidence="18" type="primary">mtaB</name>
    <name evidence="18" type="ORF">ATZ99_17520</name>
</gene>
<dbReference type="InterPro" id="IPR020612">
    <property type="entry name" value="Methylthiotransferase_CS"/>
</dbReference>
<evidence type="ECO:0000313" key="19">
    <source>
        <dbReference type="Proteomes" id="UP000075737"/>
    </source>
</evidence>
<dbReference type="FunFam" id="3.80.30.20:FF:000001">
    <property type="entry name" value="tRNA-2-methylthio-N(6)-dimethylallyladenosine synthase 2"/>
    <property type="match status" value="1"/>
</dbReference>
<dbReference type="NCBIfam" id="TIGR00089">
    <property type="entry name" value="MiaB/RimO family radical SAM methylthiotransferase"/>
    <property type="match status" value="1"/>
</dbReference>
<evidence type="ECO:0000259" key="16">
    <source>
        <dbReference type="PROSITE" id="PS51449"/>
    </source>
</evidence>
<organism evidence="18 19">
    <name type="scientific">Thermovenabulum gondwanense</name>
    <dbReference type="NCBI Taxonomy" id="520767"/>
    <lineage>
        <taxon>Bacteria</taxon>
        <taxon>Bacillati</taxon>
        <taxon>Bacillota</taxon>
        <taxon>Clostridia</taxon>
        <taxon>Thermosediminibacterales</taxon>
        <taxon>Thermosediminibacteraceae</taxon>
        <taxon>Thermovenabulum</taxon>
    </lineage>
</organism>
<evidence type="ECO:0000313" key="18">
    <source>
        <dbReference type="EMBL" id="KYO65163.1"/>
    </source>
</evidence>
<dbReference type="InterPro" id="IPR034557">
    <property type="entry name" value="ThrcA_tRNA_MEthiotransferase"/>
</dbReference>
<dbReference type="Pfam" id="PF00919">
    <property type="entry name" value="UPF0004"/>
    <property type="match status" value="1"/>
</dbReference>
<comment type="similarity">
    <text evidence="14">Belongs to the methylthiotransferase family. MtaB subfamily.</text>
</comment>
<keyword evidence="19" id="KW-1185">Reference proteome</keyword>
<evidence type="ECO:0000256" key="5">
    <source>
        <dbReference type="ARBA" id="ARBA00022490"/>
    </source>
</evidence>
<reference evidence="18 19" key="1">
    <citation type="submission" date="2015-12" db="EMBL/GenBank/DDBJ databases">
        <title>Draft genome of Thermovenabulum gondwanense isolated from a red thermophilic microbial mat colonisisng an outflow channel of a bore well.</title>
        <authorList>
            <person name="Patel B.K."/>
        </authorList>
    </citation>
    <scope>NUCLEOTIDE SEQUENCE [LARGE SCALE GENOMIC DNA]</scope>
    <source>
        <strain evidence="18 19">R270</strain>
    </source>
</reference>
<proteinExistence type="inferred from homology"/>
<dbReference type="SFLD" id="SFLDG01082">
    <property type="entry name" value="B12-binding_domain_containing"/>
    <property type="match status" value="1"/>
</dbReference>
<evidence type="ECO:0000256" key="1">
    <source>
        <dbReference type="ARBA" id="ARBA00001966"/>
    </source>
</evidence>
<dbReference type="Gene3D" id="3.40.50.12160">
    <property type="entry name" value="Methylthiotransferase, N-terminal domain"/>
    <property type="match status" value="1"/>
</dbReference>
<dbReference type="Gene3D" id="3.80.30.20">
    <property type="entry name" value="tm_1862 like domain"/>
    <property type="match status" value="1"/>
</dbReference>
<dbReference type="PANTHER" id="PTHR11918">
    <property type="entry name" value="RADICAL SAM PROTEINS"/>
    <property type="match status" value="1"/>
</dbReference>
<evidence type="ECO:0000256" key="4">
    <source>
        <dbReference type="ARBA" id="ARBA00022485"/>
    </source>
</evidence>
<comment type="catalytic activity">
    <reaction evidence="13">
        <text>N(6)-L-threonylcarbamoyladenosine(37) in tRNA + (sulfur carrier)-SH + AH2 + 2 S-adenosyl-L-methionine = 2-methylsulfanyl-N(6)-L-threonylcarbamoyladenosine(37) in tRNA + (sulfur carrier)-H + 5'-deoxyadenosine + L-methionine + A + S-adenosyl-L-homocysteine + 2 H(+)</text>
        <dbReference type="Rhea" id="RHEA:37075"/>
        <dbReference type="Rhea" id="RHEA-COMP:10163"/>
        <dbReference type="Rhea" id="RHEA-COMP:11092"/>
        <dbReference type="Rhea" id="RHEA-COMP:14737"/>
        <dbReference type="Rhea" id="RHEA-COMP:14739"/>
        <dbReference type="ChEBI" id="CHEBI:13193"/>
        <dbReference type="ChEBI" id="CHEBI:15378"/>
        <dbReference type="ChEBI" id="CHEBI:17319"/>
        <dbReference type="ChEBI" id="CHEBI:17499"/>
        <dbReference type="ChEBI" id="CHEBI:29917"/>
        <dbReference type="ChEBI" id="CHEBI:57844"/>
        <dbReference type="ChEBI" id="CHEBI:57856"/>
        <dbReference type="ChEBI" id="CHEBI:59789"/>
        <dbReference type="ChEBI" id="CHEBI:64428"/>
        <dbReference type="ChEBI" id="CHEBI:74418"/>
        <dbReference type="ChEBI" id="CHEBI:74420"/>
        <dbReference type="EC" id="2.8.4.5"/>
    </reaction>
</comment>
<keyword evidence="10" id="KW-0408">Iron</keyword>
<keyword evidence="6 18" id="KW-0808">Transferase</keyword>
<evidence type="ECO:0000256" key="13">
    <source>
        <dbReference type="ARBA" id="ARBA00051661"/>
    </source>
</evidence>
<dbReference type="InterPro" id="IPR038135">
    <property type="entry name" value="Methylthiotransferase_N_sf"/>
</dbReference>
<evidence type="ECO:0000256" key="9">
    <source>
        <dbReference type="ARBA" id="ARBA00022723"/>
    </source>
</evidence>
<feature type="domain" description="MTTase N-terminal" evidence="16">
    <location>
        <begin position="2"/>
        <end position="114"/>
    </location>
</feature>
<keyword evidence="8" id="KW-0819">tRNA processing</keyword>
<dbReference type="RefSeq" id="WP_068748867.1">
    <property type="nucleotide sequence ID" value="NZ_LOHZ01000037.1"/>
</dbReference>
<dbReference type="NCBIfam" id="TIGR01579">
    <property type="entry name" value="MiaB-like-C"/>
    <property type="match status" value="1"/>
</dbReference>
<keyword evidence="5" id="KW-0963">Cytoplasm</keyword>
<keyword evidence="4" id="KW-0004">4Fe-4S</keyword>
<evidence type="ECO:0000256" key="15">
    <source>
        <dbReference type="ARBA" id="ARBA00069898"/>
    </source>
</evidence>
<dbReference type="EMBL" id="LOHZ01000037">
    <property type="protein sequence ID" value="KYO65163.1"/>
    <property type="molecule type" value="Genomic_DNA"/>
</dbReference>
<comment type="function">
    <text evidence="2">Catalyzes the methylthiolation of N6-threonylcarbamoyladenosine (t(6)A), leading to the formation of 2-methylthio-N6-threonylcarbamoyladenosine (ms(2)t(6)A) at position 37 in tRNAs that read codons beginning with adenine.</text>
</comment>
<protein>
    <recommendedName>
        <fullName evidence="15">Threonylcarbamoyladenosine tRNA methylthiotransferase MtaB</fullName>
        <ecNumber evidence="3">2.8.4.5</ecNumber>
    </recommendedName>
    <alternativeName>
        <fullName evidence="12">tRNA-t(6)A37 methylthiotransferase</fullName>
    </alternativeName>
</protein>
<evidence type="ECO:0000256" key="11">
    <source>
        <dbReference type="ARBA" id="ARBA00023014"/>
    </source>
</evidence>
<dbReference type="STRING" id="520767.ATZ99_17520"/>
<dbReference type="PROSITE" id="PS01278">
    <property type="entry name" value="MTTASE_RADICAL"/>
    <property type="match status" value="1"/>
</dbReference>
<keyword evidence="11" id="KW-0411">Iron-sulfur</keyword>
<dbReference type="InterPro" id="IPR005839">
    <property type="entry name" value="Methylthiotransferase"/>
</dbReference>
<dbReference type="PATRIC" id="fig|520767.4.peg.1867"/>
<dbReference type="OrthoDB" id="9805215at2"/>
<comment type="caution">
    <text evidence="18">The sequence shown here is derived from an EMBL/GenBank/DDBJ whole genome shotgun (WGS) entry which is preliminary data.</text>
</comment>
<evidence type="ECO:0000256" key="8">
    <source>
        <dbReference type="ARBA" id="ARBA00022694"/>
    </source>
</evidence>
<evidence type="ECO:0000256" key="7">
    <source>
        <dbReference type="ARBA" id="ARBA00022691"/>
    </source>
</evidence>
<dbReference type="GO" id="GO:0046872">
    <property type="term" value="F:metal ion binding"/>
    <property type="evidence" value="ECO:0007669"/>
    <property type="project" value="UniProtKB-KW"/>
</dbReference>
<dbReference type="InterPro" id="IPR058240">
    <property type="entry name" value="rSAM_sf"/>
</dbReference>
<evidence type="ECO:0000256" key="10">
    <source>
        <dbReference type="ARBA" id="ARBA00023004"/>
    </source>
</evidence>
<dbReference type="Pfam" id="PF04055">
    <property type="entry name" value="Radical_SAM"/>
    <property type="match status" value="1"/>
</dbReference>
<dbReference type="SMART" id="SM00729">
    <property type="entry name" value="Elp3"/>
    <property type="match status" value="1"/>
</dbReference>